<dbReference type="CDD" id="cd00615">
    <property type="entry name" value="Orn_deC_like"/>
    <property type="match status" value="1"/>
</dbReference>
<gene>
    <name evidence="7" type="primary">speA_1</name>
    <name evidence="7" type="ORF">ERS852385_01048</name>
</gene>
<dbReference type="GO" id="GO:0008792">
    <property type="term" value="F:arginine decarboxylase activity"/>
    <property type="evidence" value="ECO:0007669"/>
    <property type="project" value="UniProtKB-EC"/>
</dbReference>
<dbReference type="PROSITE" id="PS00703">
    <property type="entry name" value="OKR_DC_1"/>
    <property type="match status" value="1"/>
</dbReference>
<protein>
    <submittedName>
        <fullName evidence="7">Arginine decarboxylase</fullName>
        <ecNumber evidence="7">4.1.1.19</ecNumber>
    </submittedName>
</protein>
<dbReference type="InterPro" id="IPR000310">
    <property type="entry name" value="Orn/Lys/Arg_deCO2ase_major_dom"/>
</dbReference>
<keyword evidence="3" id="KW-0210">Decarboxylase</keyword>
<evidence type="ECO:0000256" key="2">
    <source>
        <dbReference type="ARBA" id="ARBA00010671"/>
    </source>
</evidence>
<name>A0A173YT99_9FIRM</name>
<evidence type="ECO:0000256" key="5">
    <source>
        <dbReference type="ARBA" id="ARBA00023239"/>
    </source>
</evidence>
<sequence length="489" mass="52780">MEQHRDDILRAPIAEAMRAYAADSARAYHTPGHKQGLGAHPLLKALVTEEGLREEVSLMEELDDLHEPTMCIKEAQEMAAALYGADQAYFMINGTTGAIHTMLMGALRPGDAVLVPRNAHRSMIGGIILAGAHPVFLQPEVDERLGIAMGLTEETVARAIAAHPEAKALACVYPTYYGVTFDLARIAALVHAHDMLLLVDEAHGPHLRFSEALPPQAIDCGADMAAQSTHKILGAMTQASMLLVNGPRVDRERVREAASLLQSTSPNQLLLASLDIARLQMAENGRETVGRAVRLAGRLRSAINAIDGLWSFGPEYTCYPGATGLDATKITVQVTGLGLSGVEAESILRHRYKVQCELSDARNLLFILSYADTEEQADYLLEALRQLAKDHRREHAADKATQMALPAVPAQGMTPREAFFAPKGSVAFSEAEGHIAAEQVMFYPPGIPILCPGDVIDAASLRYIEAMQALGLKVVGPRDASLGRIQVVK</sequence>
<dbReference type="Pfam" id="PF01276">
    <property type="entry name" value="OKR_DC_1"/>
    <property type="match status" value="1"/>
</dbReference>
<dbReference type="EMBL" id="CYYU01000005">
    <property type="protein sequence ID" value="CUN66780.1"/>
    <property type="molecule type" value="Genomic_DNA"/>
</dbReference>
<feature type="domain" description="Orn/Lys/Arg decarboxylases family 1 pyridoxal-P attachment site" evidence="6">
    <location>
        <begin position="226"/>
        <end position="240"/>
    </location>
</feature>
<dbReference type="OrthoDB" id="9815233at2"/>
<keyword evidence="8" id="KW-1185">Reference proteome</keyword>
<evidence type="ECO:0000313" key="8">
    <source>
        <dbReference type="Proteomes" id="UP000095546"/>
    </source>
</evidence>
<dbReference type="Gene3D" id="3.90.100.10">
    <property type="entry name" value="Orn/Lys/Arg decarboxylase, C-terminal domain"/>
    <property type="match status" value="1"/>
</dbReference>
<dbReference type="SUPFAM" id="SSF53383">
    <property type="entry name" value="PLP-dependent transferases"/>
    <property type="match status" value="1"/>
</dbReference>
<dbReference type="STRING" id="187979.ERS852385_01048"/>
<keyword evidence="4" id="KW-0663">Pyridoxal phosphate</keyword>
<accession>A0A173YT99</accession>
<dbReference type="InterPro" id="IPR008286">
    <property type="entry name" value="Prn/Lys/Arg_de-COase_C"/>
</dbReference>
<keyword evidence="5 7" id="KW-0456">Lyase</keyword>
<dbReference type="PANTHER" id="PTHR43277">
    <property type="entry name" value="ARGININE DECARBOXYLASE"/>
    <property type="match status" value="1"/>
</dbReference>
<proteinExistence type="inferred from homology"/>
<evidence type="ECO:0000256" key="4">
    <source>
        <dbReference type="ARBA" id="ARBA00022898"/>
    </source>
</evidence>
<dbReference type="PANTHER" id="PTHR43277:SF4">
    <property type="entry name" value="ARGININE DECARBOXYLASE"/>
    <property type="match status" value="1"/>
</dbReference>
<reference evidence="7 8" key="1">
    <citation type="submission" date="2015-09" db="EMBL/GenBank/DDBJ databases">
        <authorList>
            <consortium name="Pathogen Informatics"/>
        </authorList>
    </citation>
    <scope>NUCLEOTIDE SEQUENCE [LARGE SCALE GENOMIC DNA]</scope>
    <source>
        <strain evidence="7 8">2789STDY5608828</strain>
    </source>
</reference>
<dbReference type="AlphaFoldDB" id="A0A173YT99"/>
<comment type="similarity">
    <text evidence="2">Belongs to the Orn/Lys/Arg decarboxylase class-I family.</text>
</comment>
<dbReference type="RefSeq" id="WP_082427704.1">
    <property type="nucleotide sequence ID" value="NZ_CABIWZ010000005.1"/>
</dbReference>
<dbReference type="Pfam" id="PF03711">
    <property type="entry name" value="OKR_DC_1_C"/>
    <property type="match status" value="1"/>
</dbReference>
<dbReference type="EC" id="4.1.1.19" evidence="7"/>
<evidence type="ECO:0000256" key="3">
    <source>
        <dbReference type="ARBA" id="ARBA00022793"/>
    </source>
</evidence>
<evidence type="ECO:0000313" key="7">
    <source>
        <dbReference type="EMBL" id="CUN66780.1"/>
    </source>
</evidence>
<dbReference type="Gene3D" id="3.40.640.10">
    <property type="entry name" value="Type I PLP-dependent aspartate aminotransferase-like (Major domain)"/>
    <property type="match status" value="1"/>
</dbReference>
<dbReference type="eggNOG" id="COG1982">
    <property type="taxonomic scope" value="Bacteria"/>
</dbReference>
<organism evidence="7 8">
    <name type="scientific">Mitsuokella jalaludinii</name>
    <dbReference type="NCBI Taxonomy" id="187979"/>
    <lineage>
        <taxon>Bacteria</taxon>
        <taxon>Bacillati</taxon>
        <taxon>Bacillota</taxon>
        <taxon>Negativicutes</taxon>
        <taxon>Selenomonadales</taxon>
        <taxon>Selenomonadaceae</taxon>
        <taxon>Mitsuokella</taxon>
    </lineage>
</organism>
<evidence type="ECO:0000256" key="1">
    <source>
        <dbReference type="ARBA" id="ARBA00001933"/>
    </source>
</evidence>
<comment type="cofactor">
    <cofactor evidence="1">
        <name>pyridoxal 5'-phosphate</name>
        <dbReference type="ChEBI" id="CHEBI:597326"/>
    </cofactor>
</comment>
<evidence type="ECO:0000259" key="6">
    <source>
        <dbReference type="PROSITE" id="PS00703"/>
    </source>
</evidence>
<dbReference type="Proteomes" id="UP000095546">
    <property type="component" value="Unassembled WGS sequence"/>
</dbReference>
<dbReference type="InterPro" id="IPR052357">
    <property type="entry name" value="Orn_Lys_Arg_decarboxylase-I"/>
</dbReference>
<dbReference type="InterPro" id="IPR015421">
    <property type="entry name" value="PyrdxlP-dep_Trfase_major"/>
</dbReference>
<dbReference type="InterPro" id="IPR015424">
    <property type="entry name" value="PyrdxlP-dep_Trfase"/>
</dbReference>